<evidence type="ECO:0000313" key="1">
    <source>
        <dbReference type="EMBL" id="MBK1867396.1"/>
    </source>
</evidence>
<organism evidence="1 2">
    <name type="scientific">Taklimakanibacter albus</name>
    <dbReference type="NCBI Taxonomy" id="2800327"/>
    <lineage>
        <taxon>Bacteria</taxon>
        <taxon>Pseudomonadati</taxon>
        <taxon>Pseudomonadota</taxon>
        <taxon>Alphaproteobacteria</taxon>
        <taxon>Hyphomicrobiales</taxon>
        <taxon>Aestuariivirgaceae</taxon>
        <taxon>Taklimakanibacter</taxon>
    </lineage>
</organism>
<sequence>MTKFSLHKVSLAAFGGVAALMVTLSVAVPADAATGRSKFRASPEELRRHCWRIDETFWKSKRRYGCGDVIGCSEGNCRQLVKTPPPPQYDPPTAFLKRHPGKNGDGSGGNGGRNGGGGGEGGGGNSSSAGGPN</sequence>
<proteinExistence type="predicted"/>
<dbReference type="EMBL" id="JAENHL010000007">
    <property type="protein sequence ID" value="MBK1867396.1"/>
    <property type="molecule type" value="Genomic_DNA"/>
</dbReference>
<comment type="caution">
    <text evidence="1">The sequence shown here is derived from an EMBL/GenBank/DDBJ whole genome shotgun (WGS) entry which is preliminary data.</text>
</comment>
<dbReference type="Proteomes" id="UP000616151">
    <property type="component" value="Unassembled WGS sequence"/>
</dbReference>
<evidence type="ECO:0000313" key="2">
    <source>
        <dbReference type="Proteomes" id="UP000616151"/>
    </source>
</evidence>
<accession>A0ACC5R4G1</accession>
<keyword evidence="2" id="KW-1185">Reference proteome</keyword>
<protein>
    <submittedName>
        <fullName evidence="1">Uncharacterized protein</fullName>
    </submittedName>
</protein>
<gene>
    <name evidence="1" type="ORF">JHL16_13655</name>
</gene>
<name>A0ACC5R4G1_9HYPH</name>
<reference evidence="1" key="1">
    <citation type="submission" date="2021-01" db="EMBL/GenBank/DDBJ databases">
        <authorList>
            <person name="Sun Q."/>
        </authorList>
    </citation>
    <scope>NUCLEOTIDE SEQUENCE</scope>
    <source>
        <strain evidence="1">YIM B02566</strain>
    </source>
</reference>